<reference evidence="2" key="3">
    <citation type="submission" date="2015-06" db="UniProtKB">
        <authorList>
            <consortium name="EnsemblMetazoa"/>
        </authorList>
    </citation>
    <scope>IDENTIFICATION</scope>
</reference>
<dbReference type="HOGENOM" id="CLU_1751684_0_0_1"/>
<dbReference type="InParanoid" id="T1F1J8"/>
<protein>
    <submittedName>
        <fullName evidence="1 2">Uncharacterized protein</fullName>
    </submittedName>
</protein>
<dbReference type="GeneID" id="20202698"/>
<keyword evidence="3" id="KW-1185">Reference proteome</keyword>
<reference evidence="1 3" key="2">
    <citation type="journal article" date="2013" name="Nature">
        <title>Insights into bilaterian evolution from three spiralian genomes.</title>
        <authorList>
            <person name="Simakov O."/>
            <person name="Marletaz F."/>
            <person name="Cho S.J."/>
            <person name="Edsinger-Gonzales E."/>
            <person name="Havlak P."/>
            <person name="Hellsten U."/>
            <person name="Kuo D.H."/>
            <person name="Larsson T."/>
            <person name="Lv J."/>
            <person name="Arendt D."/>
            <person name="Savage R."/>
            <person name="Osoegawa K."/>
            <person name="de Jong P."/>
            <person name="Grimwood J."/>
            <person name="Chapman J.A."/>
            <person name="Shapiro H."/>
            <person name="Aerts A."/>
            <person name="Otillar R.P."/>
            <person name="Terry A.Y."/>
            <person name="Boore J.L."/>
            <person name="Grigoriev I.V."/>
            <person name="Lindberg D.R."/>
            <person name="Seaver E.C."/>
            <person name="Weisblat D.A."/>
            <person name="Putnam N.H."/>
            <person name="Rokhsar D.S."/>
        </authorList>
    </citation>
    <scope>NUCLEOTIDE SEQUENCE</scope>
</reference>
<name>T1F1J8_HELRO</name>
<organism evidence="2 3">
    <name type="scientific">Helobdella robusta</name>
    <name type="common">Californian leech</name>
    <dbReference type="NCBI Taxonomy" id="6412"/>
    <lineage>
        <taxon>Eukaryota</taxon>
        <taxon>Metazoa</taxon>
        <taxon>Spiralia</taxon>
        <taxon>Lophotrochozoa</taxon>
        <taxon>Annelida</taxon>
        <taxon>Clitellata</taxon>
        <taxon>Hirudinea</taxon>
        <taxon>Rhynchobdellida</taxon>
        <taxon>Glossiphoniidae</taxon>
        <taxon>Helobdella</taxon>
    </lineage>
</organism>
<dbReference type="EMBL" id="KB096080">
    <property type="protein sequence ID" value="ESO08372.1"/>
    <property type="molecule type" value="Genomic_DNA"/>
</dbReference>
<dbReference type="KEGG" id="hro:HELRODRAFT_169190"/>
<reference evidence="3" key="1">
    <citation type="submission" date="2012-12" db="EMBL/GenBank/DDBJ databases">
        <authorList>
            <person name="Hellsten U."/>
            <person name="Grimwood J."/>
            <person name="Chapman J.A."/>
            <person name="Shapiro H."/>
            <person name="Aerts A."/>
            <person name="Otillar R.P."/>
            <person name="Terry A.Y."/>
            <person name="Boore J.L."/>
            <person name="Simakov O."/>
            <person name="Marletaz F."/>
            <person name="Cho S.-J."/>
            <person name="Edsinger-Gonzales E."/>
            <person name="Havlak P."/>
            <person name="Kuo D.-H."/>
            <person name="Larsson T."/>
            <person name="Lv J."/>
            <person name="Arendt D."/>
            <person name="Savage R."/>
            <person name="Osoegawa K."/>
            <person name="de Jong P."/>
            <person name="Lindberg D.R."/>
            <person name="Seaver E.C."/>
            <person name="Weisblat D.A."/>
            <person name="Putnam N.H."/>
            <person name="Grigoriev I.V."/>
            <person name="Rokhsar D.S."/>
        </authorList>
    </citation>
    <scope>NUCLEOTIDE SEQUENCE</scope>
</reference>
<evidence type="ECO:0000313" key="2">
    <source>
        <dbReference type="EnsemblMetazoa" id="HelroP169190"/>
    </source>
</evidence>
<accession>T1F1J8</accession>
<evidence type="ECO:0000313" key="1">
    <source>
        <dbReference type="EMBL" id="ESO08372.1"/>
    </source>
</evidence>
<sequence>MWRGNQMRNVLLSEVPKWFDTFVKCGAIVTGDFKKWHLGKGVVKDMRELGLKPELAQNRKNVKDVYGNMTKLNLSLRKNLEKRGFCRKYDGYEEFCSDFALQLRIVKKSTENDVRKEMNSILTKDILCRKRFGEQVHHVPHVTLPRSSV</sequence>
<proteinExistence type="predicted"/>
<dbReference type="RefSeq" id="XP_009013302.1">
    <property type="nucleotide sequence ID" value="XM_009015054.1"/>
</dbReference>
<dbReference type="Proteomes" id="UP000015101">
    <property type="component" value="Unassembled WGS sequence"/>
</dbReference>
<dbReference type="CTD" id="20202698"/>
<dbReference type="EnsemblMetazoa" id="HelroT169190">
    <property type="protein sequence ID" value="HelroP169190"/>
    <property type="gene ID" value="HelroG169190"/>
</dbReference>
<gene>
    <name evidence="2" type="primary">20202698</name>
    <name evidence="1" type="ORF">HELRODRAFT_169190</name>
</gene>
<evidence type="ECO:0000313" key="3">
    <source>
        <dbReference type="Proteomes" id="UP000015101"/>
    </source>
</evidence>
<dbReference type="EMBL" id="AMQM01003214">
    <property type="status" value="NOT_ANNOTATED_CDS"/>
    <property type="molecule type" value="Genomic_DNA"/>
</dbReference>
<dbReference type="AlphaFoldDB" id="T1F1J8"/>